<dbReference type="Gene3D" id="2.60.120.260">
    <property type="entry name" value="Galactose-binding domain-like"/>
    <property type="match status" value="1"/>
</dbReference>
<dbReference type="EMBL" id="JH818903">
    <property type="protein sequence ID" value="EKC19943.1"/>
    <property type="molecule type" value="Genomic_DNA"/>
</dbReference>
<name>K1PED4_MAGGI</name>
<dbReference type="InParanoid" id="K1PED4"/>
<proteinExistence type="predicted"/>
<accession>K1PED4</accession>
<dbReference type="SUPFAM" id="SSF49785">
    <property type="entry name" value="Galactose-binding domain-like"/>
    <property type="match status" value="1"/>
</dbReference>
<organism evidence="1">
    <name type="scientific">Magallana gigas</name>
    <name type="common">Pacific oyster</name>
    <name type="synonym">Crassostrea gigas</name>
    <dbReference type="NCBI Taxonomy" id="29159"/>
    <lineage>
        <taxon>Eukaryota</taxon>
        <taxon>Metazoa</taxon>
        <taxon>Spiralia</taxon>
        <taxon>Lophotrochozoa</taxon>
        <taxon>Mollusca</taxon>
        <taxon>Bivalvia</taxon>
        <taxon>Autobranchia</taxon>
        <taxon>Pteriomorphia</taxon>
        <taxon>Ostreida</taxon>
        <taxon>Ostreoidea</taxon>
        <taxon>Ostreidae</taxon>
        <taxon>Magallana</taxon>
    </lineage>
</organism>
<dbReference type="AlphaFoldDB" id="K1PED4"/>
<dbReference type="HOGENOM" id="CLU_128936_0_0_1"/>
<protein>
    <submittedName>
        <fullName evidence="1">Uncharacterized protein</fullName>
    </submittedName>
</protein>
<dbReference type="InterPro" id="IPR008979">
    <property type="entry name" value="Galactose-bd-like_sf"/>
</dbReference>
<evidence type="ECO:0000313" key="1">
    <source>
        <dbReference type="EMBL" id="EKC19943.1"/>
    </source>
</evidence>
<reference evidence="1" key="1">
    <citation type="journal article" date="2012" name="Nature">
        <title>The oyster genome reveals stress adaptation and complexity of shell formation.</title>
        <authorList>
            <person name="Zhang G."/>
            <person name="Fang X."/>
            <person name="Guo X."/>
            <person name="Li L."/>
            <person name="Luo R."/>
            <person name="Xu F."/>
            <person name="Yang P."/>
            <person name="Zhang L."/>
            <person name="Wang X."/>
            <person name="Qi H."/>
            <person name="Xiong Z."/>
            <person name="Que H."/>
            <person name="Xie Y."/>
            <person name="Holland P.W."/>
            <person name="Paps J."/>
            <person name="Zhu Y."/>
            <person name="Wu F."/>
            <person name="Chen Y."/>
            <person name="Wang J."/>
            <person name="Peng C."/>
            <person name="Meng J."/>
            <person name="Yang L."/>
            <person name="Liu J."/>
            <person name="Wen B."/>
            <person name="Zhang N."/>
            <person name="Huang Z."/>
            <person name="Zhu Q."/>
            <person name="Feng Y."/>
            <person name="Mount A."/>
            <person name="Hedgecock D."/>
            <person name="Xu Z."/>
            <person name="Liu Y."/>
            <person name="Domazet-Loso T."/>
            <person name="Du Y."/>
            <person name="Sun X."/>
            <person name="Zhang S."/>
            <person name="Liu B."/>
            <person name="Cheng P."/>
            <person name="Jiang X."/>
            <person name="Li J."/>
            <person name="Fan D."/>
            <person name="Wang W."/>
            <person name="Fu W."/>
            <person name="Wang T."/>
            <person name="Wang B."/>
            <person name="Zhang J."/>
            <person name="Peng Z."/>
            <person name="Li Y."/>
            <person name="Li N."/>
            <person name="Wang J."/>
            <person name="Chen M."/>
            <person name="He Y."/>
            <person name="Tan F."/>
            <person name="Song X."/>
            <person name="Zheng Q."/>
            <person name="Huang R."/>
            <person name="Yang H."/>
            <person name="Du X."/>
            <person name="Chen L."/>
            <person name="Yang M."/>
            <person name="Gaffney P.M."/>
            <person name="Wang S."/>
            <person name="Luo L."/>
            <person name="She Z."/>
            <person name="Ming Y."/>
            <person name="Huang W."/>
            <person name="Zhang S."/>
            <person name="Huang B."/>
            <person name="Zhang Y."/>
            <person name="Qu T."/>
            <person name="Ni P."/>
            <person name="Miao G."/>
            <person name="Wang J."/>
            <person name="Wang Q."/>
            <person name="Steinberg C.E."/>
            <person name="Wang H."/>
            <person name="Li N."/>
            <person name="Qian L."/>
            <person name="Zhang G."/>
            <person name="Li Y."/>
            <person name="Yang H."/>
            <person name="Liu X."/>
            <person name="Wang J."/>
            <person name="Yin Y."/>
            <person name="Wang J."/>
        </authorList>
    </citation>
    <scope>NUCLEOTIDE SEQUENCE [LARGE SCALE GENOMIC DNA]</scope>
    <source>
        <strain evidence="1">05x7-T-G4-1.051#20</strain>
    </source>
</reference>
<sequence>MVVFAISEAYVNVAVNKPSYQQYQYRPGNDRYDASNAVDGRKSDLSLGGGQCAVSDYGIQTATWWVNLTRINSIHHITLYFMTENNGCPVTGFYGSNCSIPCPDVNCQYCHIETGTCQGCKPGYKGHHCKLVIDPIPVSITVHLSSWLSGCPSKITCLELIFSPLGQIWLILYQQSFVG</sequence>
<gene>
    <name evidence="1" type="ORF">CGI_10007178</name>
</gene>